<dbReference type="Proteomes" id="UP000250572">
    <property type="component" value="Unassembled WGS sequence"/>
</dbReference>
<dbReference type="FunFam" id="3.30.200.20:FF:000358">
    <property type="entry name" value="Tau tubulin kinase 2b"/>
    <property type="match status" value="1"/>
</dbReference>
<feature type="binding site" evidence="7">
    <location>
        <position position="345"/>
    </location>
    <ligand>
        <name>ATP</name>
        <dbReference type="ChEBI" id="CHEBI:30616"/>
    </ligand>
</feature>
<reference evidence="11 12" key="1">
    <citation type="journal article" date="2018" name="G3 (Bethesda)">
        <title>A High-Quality Reference Genome for the Invasive Mosquitofish Gambusia affinis Using a Chicago Library.</title>
        <authorList>
            <person name="Hoffberg S.L."/>
            <person name="Troendle N.J."/>
            <person name="Glenn T.C."/>
            <person name="Mahmud O."/>
            <person name="Louha S."/>
            <person name="Chalopin D."/>
            <person name="Bennetzen J.L."/>
            <person name="Mauricio R."/>
        </authorList>
    </citation>
    <scope>NUCLEOTIDE SEQUENCE [LARGE SCALE GENOMIC DNA]</scope>
    <source>
        <strain evidence="11">NE01/NJP1002.9</strain>
        <tissue evidence="11">Muscle</tissue>
    </source>
</reference>
<keyword evidence="3 7" id="KW-0547">Nucleotide-binding</keyword>
<evidence type="ECO:0000256" key="6">
    <source>
        <dbReference type="ARBA" id="ARBA00061588"/>
    </source>
</evidence>
<keyword evidence="1" id="KW-0723">Serine/threonine-protein kinase</keyword>
<evidence type="ECO:0000256" key="5">
    <source>
        <dbReference type="ARBA" id="ARBA00022840"/>
    </source>
</evidence>
<dbReference type="STRING" id="33528.ENSGAFP00000005787"/>
<dbReference type="Gene3D" id="1.10.510.10">
    <property type="entry name" value="Transferase(Phosphotransferase) domain 1"/>
    <property type="match status" value="2"/>
</dbReference>
<feature type="compositionally biased region" description="Basic and acidic residues" evidence="8">
    <location>
        <begin position="794"/>
        <end position="805"/>
    </location>
</feature>
<organism evidence="11 12">
    <name type="scientific">Gambusia affinis</name>
    <name type="common">Western mosquitofish</name>
    <name type="synonym">Heterandria affinis</name>
    <dbReference type="NCBI Taxonomy" id="33528"/>
    <lineage>
        <taxon>Eukaryota</taxon>
        <taxon>Metazoa</taxon>
        <taxon>Chordata</taxon>
        <taxon>Craniata</taxon>
        <taxon>Vertebrata</taxon>
        <taxon>Euteleostomi</taxon>
        <taxon>Actinopterygii</taxon>
        <taxon>Neopterygii</taxon>
        <taxon>Teleostei</taxon>
        <taxon>Neoteleostei</taxon>
        <taxon>Acanthomorphata</taxon>
        <taxon>Ovalentaria</taxon>
        <taxon>Atherinomorphae</taxon>
        <taxon>Cyprinodontiformes</taxon>
        <taxon>Poeciliidae</taxon>
        <taxon>Poeciliinae</taxon>
        <taxon>Gambusia</taxon>
    </lineage>
</organism>
<accession>A0A315WBN9</accession>
<evidence type="ECO:0000259" key="10">
    <source>
        <dbReference type="PROSITE" id="PS50011"/>
    </source>
</evidence>
<dbReference type="InterPro" id="IPR011009">
    <property type="entry name" value="Kinase-like_dom_sf"/>
</dbReference>
<dbReference type="InterPro" id="IPR050235">
    <property type="entry name" value="CK1_Ser-Thr_kinase"/>
</dbReference>
<dbReference type="PROSITE" id="PS00107">
    <property type="entry name" value="PROTEIN_KINASE_ATP"/>
    <property type="match status" value="1"/>
</dbReference>
<keyword evidence="5 7" id="KW-0067">ATP-binding</keyword>
<dbReference type="InterPro" id="IPR017441">
    <property type="entry name" value="Protein_kinase_ATP_BS"/>
</dbReference>
<feature type="compositionally biased region" description="Basic and acidic residues" evidence="8">
    <location>
        <begin position="578"/>
        <end position="594"/>
    </location>
</feature>
<dbReference type="Pfam" id="PF00069">
    <property type="entry name" value="Pkinase"/>
    <property type="match status" value="1"/>
</dbReference>
<evidence type="ECO:0000256" key="8">
    <source>
        <dbReference type="SAM" id="MobiDB-lite"/>
    </source>
</evidence>
<evidence type="ECO:0000256" key="4">
    <source>
        <dbReference type="ARBA" id="ARBA00022777"/>
    </source>
</evidence>
<name>A0A315WBN9_GAMAF</name>
<evidence type="ECO:0000256" key="3">
    <source>
        <dbReference type="ARBA" id="ARBA00022741"/>
    </source>
</evidence>
<feature type="region of interest" description="Disordered" evidence="8">
    <location>
        <begin position="983"/>
        <end position="1013"/>
    </location>
</feature>
<feature type="compositionally biased region" description="Polar residues" evidence="8">
    <location>
        <begin position="547"/>
        <end position="562"/>
    </location>
</feature>
<keyword evidence="12" id="KW-1185">Reference proteome</keyword>
<feature type="region of interest" description="Disordered" evidence="8">
    <location>
        <begin position="777"/>
        <end position="876"/>
    </location>
</feature>
<evidence type="ECO:0000256" key="9">
    <source>
        <dbReference type="SAM" id="Phobius"/>
    </source>
</evidence>
<feature type="domain" description="Protein kinase" evidence="10">
    <location>
        <begin position="316"/>
        <end position="593"/>
    </location>
</feature>
<evidence type="ECO:0000313" key="12">
    <source>
        <dbReference type="Proteomes" id="UP000250572"/>
    </source>
</evidence>
<dbReference type="Gene3D" id="3.30.200.20">
    <property type="entry name" value="Phosphorylase Kinase, domain 1"/>
    <property type="match status" value="1"/>
</dbReference>
<feature type="compositionally biased region" description="Basic and acidic residues" evidence="8">
    <location>
        <begin position="114"/>
        <end position="127"/>
    </location>
</feature>
<dbReference type="GO" id="GO:0015630">
    <property type="term" value="C:microtubule cytoskeleton"/>
    <property type="evidence" value="ECO:0007669"/>
    <property type="project" value="UniProtKB-ARBA"/>
</dbReference>
<feature type="region of interest" description="Disordered" evidence="8">
    <location>
        <begin position="114"/>
        <end position="141"/>
    </location>
</feature>
<keyword evidence="2" id="KW-0808">Transferase</keyword>
<evidence type="ECO:0000256" key="2">
    <source>
        <dbReference type="ARBA" id="ARBA00022679"/>
    </source>
</evidence>
<dbReference type="PANTHER" id="PTHR11909">
    <property type="entry name" value="CASEIN KINASE-RELATED"/>
    <property type="match status" value="1"/>
</dbReference>
<keyword evidence="9" id="KW-1133">Transmembrane helix</keyword>
<dbReference type="GO" id="GO:0005524">
    <property type="term" value="F:ATP binding"/>
    <property type="evidence" value="ECO:0007669"/>
    <property type="project" value="UniProtKB-UniRule"/>
</dbReference>
<feature type="region of interest" description="Disordered" evidence="8">
    <location>
        <begin position="534"/>
        <end position="713"/>
    </location>
</feature>
<dbReference type="SMART" id="SM00220">
    <property type="entry name" value="S_TKc"/>
    <property type="match status" value="1"/>
</dbReference>
<gene>
    <name evidence="11" type="ORF">CCH79_00013917</name>
</gene>
<proteinExistence type="inferred from homology"/>
<dbReference type="GO" id="GO:0004674">
    <property type="term" value="F:protein serine/threonine kinase activity"/>
    <property type="evidence" value="ECO:0007669"/>
    <property type="project" value="UniProtKB-KW"/>
</dbReference>
<dbReference type="SUPFAM" id="SSF56112">
    <property type="entry name" value="Protein kinase-like (PK-like)"/>
    <property type="match status" value="1"/>
</dbReference>
<comment type="similarity">
    <text evidence="6">Belongs to the protein kinase superfamily. CK1 Ser/Thr protein kinase family.</text>
</comment>
<feature type="compositionally biased region" description="Basic and acidic residues" evidence="8">
    <location>
        <begin position="534"/>
        <end position="543"/>
    </location>
</feature>
<evidence type="ECO:0000256" key="7">
    <source>
        <dbReference type="PROSITE-ProRule" id="PRU10141"/>
    </source>
</evidence>
<evidence type="ECO:0000256" key="1">
    <source>
        <dbReference type="ARBA" id="ARBA00022527"/>
    </source>
</evidence>
<feature type="transmembrane region" description="Helical" evidence="9">
    <location>
        <begin position="896"/>
        <end position="917"/>
    </location>
</feature>
<protein>
    <recommendedName>
        <fullName evidence="10">Protein kinase domain-containing protein</fullName>
    </recommendedName>
</protein>
<dbReference type="PROSITE" id="PS50011">
    <property type="entry name" value="PROTEIN_KINASE_DOM"/>
    <property type="match status" value="1"/>
</dbReference>
<keyword evidence="9" id="KW-0812">Transmembrane</keyword>
<dbReference type="AlphaFoldDB" id="A0A315WBN9"/>
<comment type="caution">
    <text evidence="11">The sequence shown here is derived from an EMBL/GenBank/DDBJ whole genome shotgun (WGS) entry which is preliminary data.</text>
</comment>
<dbReference type="InterPro" id="IPR000719">
    <property type="entry name" value="Prot_kinase_dom"/>
</dbReference>
<feature type="compositionally biased region" description="Basic and acidic residues" evidence="8">
    <location>
        <begin position="680"/>
        <end position="691"/>
    </location>
</feature>
<evidence type="ECO:0000313" key="11">
    <source>
        <dbReference type="EMBL" id="PWA29280.1"/>
    </source>
</evidence>
<keyword evidence="9" id="KW-0472">Membrane</keyword>
<keyword evidence="4" id="KW-0418">Kinase</keyword>
<sequence>MKKRTRPDSLSAVRQLLPPALLISSMEVGDAEEACGADAVEMERREWKLLGSISSRRIATFSFRWNDVAVSNQLLSCDGCVIRGSFILKEPAGCCGCCGCSDAAGGRAAVRTNRLEPEISTDTRRPDSPPGSASARDAGSAFRIRSNRRKEPLRIILRPFPSPPPPLPPQPQHHFHLQQHRMSPGRRHGSENRTCGLFLDSVGSGVVAGRLACWTGPVRSCGSLRPRPRPLLRGTVGFLDQNVLCRSKIPDEDSQKAEKERTVCQINGSFKLGAARVLASWQMQCLVPGLQDNGNMNGTSEQADILPPNCMVKDRWKVLKKIGGGGFGEIYEALDLLTRENVALKVESAQQPKQVLKMEVAVLKKLQGKNHVCKFIGCGRNDKFNYVVMQLQGRNLADLRRSQPRGTFTMSTTLRLGKQILESIEAIHSVGFLHRDIKPSNFAMGRLPSTYRKCYMLDFGLARQYTNTSGEVRPEQVGQIKERYDHRMLLKHMPSEFNIFLDHVQALDYYTKPDYQLLMSVFENSMKERIITENEPFDWEKGGGDATLSTSASTQPQHNTRPTAAIVGAIVTPVPGDPQRENTEDGLRDEHFSDQENAPPPPPSRPPAETATQQNVGDPGEAWEDTDFNRNRLRISLNKGAEEEEAGRGACPVSPVRGGGPESPTGQGRSLRYRRVNSPESDRMSAAEGRVDGYGQRSRMDMLGSPSRHVYSSQPAQMLSVDPGCRGDRQASGRQEVSVASVDQEAHSNAFIRSVPLAEEEDFDSKEWVIIDKEAELRDFHPTTSGTTDEEPEELRPLEEQEERRRLRAGGGELVVRPKTHTRDSSRGMLTLTEEEASRRSGGSPAQSPCHSLPSGRPRRRESEPTGPQRPVRDPVIQSEERIWQHALGDFPHGHIFIFFSFYFLLFPSSCVCFVCLMTPSLSFKIPDLFASSVLEEDRHQARPNQLRRLASYVFSSSTLETEQYPHAGGSFIQRSRSAESSPAHAMSATASARRRHAGTLPMPGSPRSRHSVLNVSRSQLQQMLARLMNKNNNS</sequence>
<dbReference type="EMBL" id="NHOQ01000621">
    <property type="protein sequence ID" value="PWA29280.1"/>
    <property type="molecule type" value="Genomic_DNA"/>
</dbReference>